<feature type="region of interest" description="Disordered" evidence="1">
    <location>
        <begin position="294"/>
        <end position="314"/>
    </location>
</feature>
<gene>
    <name evidence="2" type="ORF">CORC01_08094</name>
</gene>
<dbReference type="STRING" id="1209926.A0A1G4B5F8"/>
<dbReference type="GeneID" id="34561239"/>
<organism evidence="2 3">
    <name type="scientific">Colletotrichum orchidophilum</name>
    <dbReference type="NCBI Taxonomy" id="1209926"/>
    <lineage>
        <taxon>Eukaryota</taxon>
        <taxon>Fungi</taxon>
        <taxon>Dikarya</taxon>
        <taxon>Ascomycota</taxon>
        <taxon>Pezizomycotina</taxon>
        <taxon>Sordariomycetes</taxon>
        <taxon>Hypocreomycetidae</taxon>
        <taxon>Glomerellales</taxon>
        <taxon>Glomerellaceae</taxon>
        <taxon>Colletotrichum</taxon>
    </lineage>
</organism>
<evidence type="ECO:0000313" key="3">
    <source>
        <dbReference type="Proteomes" id="UP000176998"/>
    </source>
</evidence>
<evidence type="ECO:0000313" key="2">
    <source>
        <dbReference type="EMBL" id="OHE96637.1"/>
    </source>
</evidence>
<keyword evidence="3" id="KW-1185">Reference proteome</keyword>
<protein>
    <submittedName>
        <fullName evidence="2">Uncharacterized protein</fullName>
    </submittedName>
</protein>
<dbReference type="RefSeq" id="XP_022473793.1">
    <property type="nucleotide sequence ID" value="XM_022619729.1"/>
</dbReference>
<dbReference type="EMBL" id="MJBS01000067">
    <property type="protein sequence ID" value="OHE96637.1"/>
    <property type="molecule type" value="Genomic_DNA"/>
</dbReference>
<sequence>MSLTFEEFPDPGTPNRASFSSISVATEVIGQEIDRLDKIRFLHVAALFWKIILTSSEDLENAKPSPAGVDDTLRGKIRYMRIFPMISTVKALGETQSLVYRSIDEDWYIADRGVLRRAFVGKVDILDFDTKEIDQLMPLIKCLGSNTDMMLPLFEVSLASGLRVERAIGNIHAKSEDEHICITEKNDSIKIVLLQNLSKQSGPRIDMELADFSIHLCAIKDVGRVLLISPILKASFTDDLNFCVNEAEEHAAAEAEEMAAASAAARGQWLLSPGTRAPDWKPMKHWTTSIREQKGNPAFFGDESTTADFAYTDE</sequence>
<comment type="caution">
    <text evidence="2">The sequence shown here is derived from an EMBL/GenBank/DDBJ whole genome shotgun (WGS) entry which is preliminary data.</text>
</comment>
<reference evidence="2 3" key="1">
    <citation type="submission" date="2016-09" db="EMBL/GenBank/DDBJ databases">
        <authorList>
            <person name="Capua I."/>
            <person name="De Benedictis P."/>
            <person name="Joannis T."/>
            <person name="Lombin L.H."/>
            <person name="Cattoli G."/>
        </authorList>
    </citation>
    <scope>NUCLEOTIDE SEQUENCE [LARGE SCALE GENOMIC DNA]</scope>
    <source>
        <strain evidence="2 3">IMI 309357</strain>
    </source>
</reference>
<evidence type="ECO:0000256" key="1">
    <source>
        <dbReference type="SAM" id="MobiDB-lite"/>
    </source>
</evidence>
<dbReference type="AlphaFoldDB" id="A0A1G4B5F8"/>
<name>A0A1G4B5F8_9PEZI</name>
<accession>A0A1G4B5F8</accession>
<dbReference type="Proteomes" id="UP000176998">
    <property type="component" value="Unassembled WGS sequence"/>
</dbReference>
<proteinExistence type="predicted"/>
<dbReference type="OrthoDB" id="1262810at2759"/>